<evidence type="ECO:0000256" key="5">
    <source>
        <dbReference type="ARBA" id="ARBA00023136"/>
    </source>
</evidence>
<dbReference type="GO" id="GO:0004713">
    <property type="term" value="F:protein tyrosine kinase activity"/>
    <property type="evidence" value="ECO:0007669"/>
    <property type="project" value="TreeGrafter"/>
</dbReference>
<evidence type="ECO:0000256" key="1">
    <source>
        <dbReference type="ARBA" id="ARBA00004651"/>
    </source>
</evidence>
<dbReference type="Proteomes" id="UP000306719">
    <property type="component" value="Unassembled WGS sequence"/>
</dbReference>
<accession>A0A5S3WZW9</accession>
<organism evidence="8 9">
    <name type="scientific">Pseudoalteromonas rubra</name>
    <dbReference type="NCBI Taxonomy" id="43658"/>
    <lineage>
        <taxon>Bacteria</taxon>
        <taxon>Pseudomonadati</taxon>
        <taxon>Pseudomonadota</taxon>
        <taxon>Gammaproteobacteria</taxon>
        <taxon>Alteromonadales</taxon>
        <taxon>Pseudoalteromonadaceae</taxon>
        <taxon>Pseudoalteromonas</taxon>
    </lineage>
</organism>
<evidence type="ECO:0000313" key="8">
    <source>
        <dbReference type="EMBL" id="TMP36624.1"/>
    </source>
</evidence>
<evidence type="ECO:0000256" key="4">
    <source>
        <dbReference type="ARBA" id="ARBA00022989"/>
    </source>
</evidence>
<comment type="subcellular location">
    <subcellularLocation>
        <location evidence="1">Cell membrane</location>
        <topology evidence="1">Multi-pass membrane protein</topology>
    </subcellularLocation>
</comment>
<dbReference type="InterPro" id="IPR050445">
    <property type="entry name" value="Bact_polysacc_biosynth/exp"/>
</dbReference>
<dbReference type="InterPro" id="IPR003856">
    <property type="entry name" value="LPS_length_determ_N"/>
</dbReference>
<dbReference type="GO" id="GO:0005886">
    <property type="term" value="C:plasma membrane"/>
    <property type="evidence" value="ECO:0007669"/>
    <property type="project" value="UniProtKB-SubCell"/>
</dbReference>
<sequence length="319" mass="35840">MHFGSEETGDNFFLATLVKYLISKSVYLISAGALCFILAIFYSLQLPNIYQSEALLAPTSNESANGNLASLAGQFGGLASMAGINLGGSNQLDKTKLAISILKSKHFTNEFIEKRGILPELMAAKAWDMDSNTIIYDEELYDTENNKWVRVVEKPLKPRPSLQEAYEVFIEIVEIKEDADVGVFTLSVEHVSPYTAKLWVDWLIEDINELIKKREMDEALRSSEYLHAQLEETQVEEMRDALYRLIEEQAKTVMLAQVREEYVFQTIDPALVPEKKLKPSRALICILGGIIGFVLMALCFTVRFCIGIAPSPQQGERLS</sequence>
<name>A0A5S3WZW9_9GAMM</name>
<comment type="caution">
    <text evidence="8">The sequence shown here is derived from an EMBL/GenBank/DDBJ whole genome shotgun (WGS) entry which is preliminary data.</text>
</comment>
<gene>
    <name evidence="8" type="ORF">CWB98_13435</name>
</gene>
<keyword evidence="2" id="KW-1003">Cell membrane</keyword>
<dbReference type="Pfam" id="PF02706">
    <property type="entry name" value="Wzz"/>
    <property type="match status" value="1"/>
</dbReference>
<evidence type="ECO:0000256" key="6">
    <source>
        <dbReference type="SAM" id="Phobius"/>
    </source>
</evidence>
<protein>
    <submittedName>
        <fullName evidence="8">LPS O-antigen length regulator</fullName>
    </submittedName>
</protein>
<feature type="transmembrane region" description="Helical" evidence="6">
    <location>
        <begin position="283"/>
        <end position="309"/>
    </location>
</feature>
<proteinExistence type="predicted"/>
<dbReference type="PANTHER" id="PTHR32309">
    <property type="entry name" value="TYROSINE-PROTEIN KINASE"/>
    <property type="match status" value="1"/>
</dbReference>
<evidence type="ECO:0000256" key="3">
    <source>
        <dbReference type="ARBA" id="ARBA00022692"/>
    </source>
</evidence>
<dbReference type="RefSeq" id="WP_138545306.1">
    <property type="nucleotide sequence ID" value="NZ_PNCJ01000017.1"/>
</dbReference>
<dbReference type="PANTHER" id="PTHR32309:SF13">
    <property type="entry name" value="FERRIC ENTEROBACTIN TRANSPORT PROTEIN FEPE"/>
    <property type="match status" value="1"/>
</dbReference>
<feature type="transmembrane region" description="Helical" evidence="6">
    <location>
        <begin position="20"/>
        <end position="42"/>
    </location>
</feature>
<feature type="domain" description="Polysaccharide chain length determinant N-terminal" evidence="7">
    <location>
        <begin position="14"/>
        <end position="114"/>
    </location>
</feature>
<dbReference type="OrthoDB" id="9775724at2"/>
<reference evidence="8 9" key="1">
    <citation type="submission" date="2018-01" db="EMBL/GenBank/DDBJ databases">
        <authorList>
            <person name="Paulsen S."/>
            <person name="Gram L.K."/>
        </authorList>
    </citation>
    <scope>NUCLEOTIDE SEQUENCE [LARGE SCALE GENOMIC DNA]</scope>
    <source>
        <strain evidence="8 9">S2599</strain>
    </source>
</reference>
<evidence type="ECO:0000256" key="2">
    <source>
        <dbReference type="ARBA" id="ARBA00022475"/>
    </source>
</evidence>
<evidence type="ECO:0000313" key="9">
    <source>
        <dbReference type="Proteomes" id="UP000306719"/>
    </source>
</evidence>
<reference evidence="9" key="2">
    <citation type="submission" date="2019-06" db="EMBL/GenBank/DDBJ databases">
        <title>Co-occurence of chitin degradation, pigmentation and bioactivity in marine Pseudoalteromonas.</title>
        <authorList>
            <person name="Sonnenschein E.C."/>
            <person name="Bech P.K."/>
        </authorList>
    </citation>
    <scope>NUCLEOTIDE SEQUENCE [LARGE SCALE GENOMIC DNA]</scope>
    <source>
        <strain evidence="9">S2599</strain>
    </source>
</reference>
<keyword evidence="4 6" id="KW-1133">Transmembrane helix</keyword>
<dbReference type="AlphaFoldDB" id="A0A5S3WZW9"/>
<keyword evidence="3 6" id="KW-0812">Transmembrane</keyword>
<evidence type="ECO:0000259" key="7">
    <source>
        <dbReference type="Pfam" id="PF02706"/>
    </source>
</evidence>
<dbReference type="EMBL" id="PNCJ01000017">
    <property type="protein sequence ID" value="TMP36624.1"/>
    <property type="molecule type" value="Genomic_DNA"/>
</dbReference>
<keyword evidence="5 6" id="KW-0472">Membrane</keyword>